<dbReference type="EMBL" id="MCIA01000033">
    <property type="protein sequence ID" value="RKD28906.1"/>
    <property type="molecule type" value="Genomic_DNA"/>
</dbReference>
<dbReference type="GO" id="GO:0003700">
    <property type="term" value="F:DNA-binding transcription factor activity"/>
    <property type="evidence" value="ECO:0007669"/>
    <property type="project" value="InterPro"/>
</dbReference>
<evidence type="ECO:0000256" key="2">
    <source>
        <dbReference type="ARBA" id="ARBA00023125"/>
    </source>
</evidence>
<keyword evidence="6" id="KW-1185">Reference proteome</keyword>
<name>A0A419SUN1_9FIRM</name>
<dbReference type="SUPFAM" id="SSF46689">
    <property type="entry name" value="Homeodomain-like"/>
    <property type="match status" value="2"/>
</dbReference>
<dbReference type="SMART" id="SM00342">
    <property type="entry name" value="HTH_ARAC"/>
    <property type="match status" value="1"/>
</dbReference>
<dbReference type="InterPro" id="IPR011256">
    <property type="entry name" value="Reg_factor_effector_dom_sf"/>
</dbReference>
<gene>
    <name evidence="5" type="ORF">BET01_09195</name>
</gene>
<dbReference type="Gene3D" id="1.10.10.60">
    <property type="entry name" value="Homeodomain-like"/>
    <property type="match status" value="2"/>
</dbReference>
<dbReference type="Pfam" id="PF14526">
    <property type="entry name" value="Cass2"/>
    <property type="match status" value="1"/>
</dbReference>
<organism evidence="5 6">
    <name type="scientific">Lacrimispora algidixylanolytica</name>
    <dbReference type="NCBI Taxonomy" id="94868"/>
    <lineage>
        <taxon>Bacteria</taxon>
        <taxon>Bacillati</taxon>
        <taxon>Bacillota</taxon>
        <taxon>Clostridia</taxon>
        <taxon>Lachnospirales</taxon>
        <taxon>Lachnospiraceae</taxon>
        <taxon>Lacrimispora</taxon>
    </lineage>
</organism>
<keyword evidence="3" id="KW-0804">Transcription</keyword>
<dbReference type="InterPro" id="IPR010499">
    <property type="entry name" value="AraC_E-bd"/>
</dbReference>
<keyword evidence="1" id="KW-0805">Transcription regulation</keyword>
<dbReference type="SUPFAM" id="SSF55136">
    <property type="entry name" value="Probable bacterial effector-binding domain"/>
    <property type="match status" value="1"/>
</dbReference>
<evidence type="ECO:0000313" key="5">
    <source>
        <dbReference type="EMBL" id="RKD28906.1"/>
    </source>
</evidence>
<dbReference type="RefSeq" id="WP_120198349.1">
    <property type="nucleotide sequence ID" value="NZ_MCIA01000033.1"/>
</dbReference>
<dbReference type="SMART" id="SM00871">
    <property type="entry name" value="AraC_E_bind"/>
    <property type="match status" value="1"/>
</dbReference>
<dbReference type="InterPro" id="IPR018060">
    <property type="entry name" value="HTH_AraC"/>
</dbReference>
<feature type="domain" description="HTH araC/xylS-type" evidence="4">
    <location>
        <begin position="8"/>
        <end position="106"/>
    </location>
</feature>
<proteinExistence type="predicted"/>
<dbReference type="PANTHER" id="PTHR47504:SF5">
    <property type="entry name" value="RIGHT ORIGIN-BINDING PROTEIN"/>
    <property type="match status" value="1"/>
</dbReference>
<keyword evidence="2" id="KW-0238">DNA-binding</keyword>
<dbReference type="AlphaFoldDB" id="A0A419SUN1"/>
<dbReference type="Pfam" id="PF12833">
    <property type="entry name" value="HTH_18"/>
    <property type="match status" value="1"/>
</dbReference>
<protein>
    <submittedName>
        <fullName evidence="5">Transcriptional regulator</fullName>
    </submittedName>
</protein>
<dbReference type="Proteomes" id="UP000284277">
    <property type="component" value="Unassembled WGS sequence"/>
</dbReference>
<dbReference type="InterPro" id="IPR050959">
    <property type="entry name" value="MarA-like"/>
</dbReference>
<dbReference type="Gene3D" id="3.20.80.10">
    <property type="entry name" value="Regulatory factor, effector binding domain"/>
    <property type="match status" value="1"/>
</dbReference>
<accession>A0A419SUN1</accession>
<dbReference type="OrthoDB" id="9801123at2"/>
<dbReference type="GO" id="GO:0043565">
    <property type="term" value="F:sequence-specific DNA binding"/>
    <property type="evidence" value="ECO:0007669"/>
    <property type="project" value="InterPro"/>
</dbReference>
<comment type="caution">
    <text evidence="5">The sequence shown here is derived from an EMBL/GenBank/DDBJ whole genome shotgun (WGS) entry which is preliminary data.</text>
</comment>
<dbReference type="InterPro" id="IPR009057">
    <property type="entry name" value="Homeodomain-like_sf"/>
</dbReference>
<evidence type="ECO:0000256" key="1">
    <source>
        <dbReference type="ARBA" id="ARBA00023015"/>
    </source>
</evidence>
<dbReference type="PANTHER" id="PTHR47504">
    <property type="entry name" value="RIGHT ORIGIN-BINDING PROTEIN"/>
    <property type="match status" value="1"/>
</dbReference>
<sequence length="300" mass="34716">MEWVTLIQKAIDYMEDHLLEKINYEDAARQVHMSSYNFHRTFSLMAGMTANEYIRNRRLSLAGQELQLTDIKIIDVAYKYGYETPESFSKAFSRFHGVSPKLASVKGTQLSLFNALVIKIVLEGGKSMDYRVEAVGKRTFISKVMAFRNEIINEEDNNEIPQFWDRCRKEDILKQMLGMRPEGKKDLYGLCSPTNESETTFDYGIGVLLDEETDSGDEISLQNNGFQIWNVDPAEYVVFKCYGDNGDCIGEAWSRFFKEFLPQSGYVQTEDTDMEVYYDIKEPGLFCELWIPIEKKKEIN</sequence>
<reference evidence="5 6" key="1">
    <citation type="submission" date="2016-08" db="EMBL/GenBank/DDBJ databases">
        <title>A new outlook on sporulation: Clostridium algidixylanolyticum.</title>
        <authorList>
            <person name="Poppleton D.I."/>
            <person name="Gribaldo S."/>
        </authorList>
    </citation>
    <scope>NUCLEOTIDE SEQUENCE [LARGE SCALE GENOMIC DNA]</scope>
    <source>
        <strain evidence="5 6">SPL73</strain>
    </source>
</reference>
<dbReference type="InterPro" id="IPR029441">
    <property type="entry name" value="Cass2"/>
</dbReference>
<evidence type="ECO:0000256" key="3">
    <source>
        <dbReference type="ARBA" id="ARBA00023163"/>
    </source>
</evidence>
<dbReference type="PROSITE" id="PS01124">
    <property type="entry name" value="HTH_ARAC_FAMILY_2"/>
    <property type="match status" value="1"/>
</dbReference>
<evidence type="ECO:0000313" key="6">
    <source>
        <dbReference type="Proteomes" id="UP000284277"/>
    </source>
</evidence>
<evidence type="ECO:0000259" key="4">
    <source>
        <dbReference type="PROSITE" id="PS01124"/>
    </source>
</evidence>